<gene>
    <name evidence="2" type="ORF">OHM77_00100</name>
</gene>
<sequence>MISLEMLGMAYRKAKVDLYYSSHASLDAIADYEENLQANLAALLARINAEDESWVKSSDFVGTWTLATKSVDMTSWKQLKEASQNGLIFSSPTDEWEQACTALAAQEKYQKPDAEFRLMAKCTLDFHVLSTLWMLEVGHLFDAKLTKSAYGSRLRRTQDNKQINELSLGTFTPYLKPFRDWRDNGITAMRTALNAGKKIIALTADVTSFYHELNPGFMLDQAFVNDVLGLDLTKEQAKFNSLFIHALQAWAMGTGMKKGLPVGLPASAVVANIALVELDRIIEQQIAPLYYGRYVDDILLVMENGAGIRSTDQLWEWLFARAEGKLIWRKGQKENEKVISFQPSYLHQGDSKSQIHFANAKNKVFMLADEPGKTLVDAIAHQIHERASEWRAMPRLPRSPNHVGTDLLAATQSDGEAADNLRKADALTMRRAGFAIKLRDFEAYERDLQPDAWKEHRRAFFRAFTQHVLVLPQFFDLAVYLPRVIRLATACEDFGDLRKIIGALEQICKQIQEHCTVSIKAWPDNAEKPNADKMIARWQEQLLTSIRESITAAFPPHLSKTGKQAWEEHMADYHPTIDFVAMFSWPLSVKGFQAKQARLFSFDLAHMPFRFIGLPAEMVAQRGIPAKKTVTNCHEASELLPNTVLEGTRQLAKWIRLKGLPHGLLFATRPFNLAELFILNKDAYTEQGQAAMRAVVLALRGFGLNEKTPCFDQHGVLQIPDGTVSRKHGIAVSSWKTRQDSWAAAVTRSPDPDAERYARLNRLLDGVIAEPRHSRYLILPELALPAHWFIRIARKLQGRGISLITGIEYLHAGKSRVRNQVWAALSHDGLGFPSIMIYRQDKQRPALHEELELHRLAGRKMQPADKWTNGIPPIIQHGDFRFAMLVCSELTNISYRAALRGKVDAIFVPEWNQDTDTFHSLVESAALDVHAYIIQCNDRQYGDSRIRAPYKDSWKRDVLRVKGGITDYCVIGEIDVLALRRFQSSFRSPTEPFKPVPDGFEISYGRKVLPAGETE</sequence>
<dbReference type="GO" id="GO:0003964">
    <property type="term" value="F:RNA-directed DNA polymerase activity"/>
    <property type="evidence" value="ECO:0007669"/>
    <property type="project" value="UniProtKB-KW"/>
</dbReference>
<keyword evidence="2" id="KW-0548">Nucleotidyltransferase</keyword>
<organism evidence="2">
    <name type="scientific">Candidatus Nitricoxidivorans perseverans</name>
    <dbReference type="NCBI Taxonomy" id="2975601"/>
    <lineage>
        <taxon>Bacteria</taxon>
        <taxon>Pseudomonadati</taxon>
        <taxon>Pseudomonadota</taxon>
        <taxon>Betaproteobacteria</taxon>
        <taxon>Nitrosomonadales</taxon>
        <taxon>Sterolibacteriaceae</taxon>
        <taxon>Candidatus Nitricoxidivorans</taxon>
    </lineage>
</organism>
<dbReference type="KEGG" id="npv:OHM77_00100"/>
<protein>
    <submittedName>
        <fullName evidence="2">Reverse transcriptase domain-containing protein</fullName>
    </submittedName>
</protein>
<keyword evidence="2" id="KW-0695">RNA-directed DNA polymerase</keyword>
<dbReference type="CDD" id="cd01646">
    <property type="entry name" value="RT_Bac_retron_I"/>
    <property type="match status" value="1"/>
</dbReference>
<reference evidence="2" key="1">
    <citation type="journal article" date="2023" name="Nat. Microbiol.">
        <title>Enrichment and characterization of a nitric oxide-reducing microbial community in a continuous bioreactor.</title>
        <authorList>
            <person name="Garrido-Amador P."/>
            <person name="Stortenbeker N."/>
            <person name="Wessels H.J.C.T."/>
            <person name="Speth D.R."/>
            <person name="Garcia-Heredia I."/>
            <person name="Kartal B."/>
        </authorList>
    </citation>
    <scope>NUCLEOTIDE SEQUENCE</scope>
    <source>
        <strain evidence="2">MAG1</strain>
    </source>
</reference>
<feature type="domain" description="Reverse transcriptase" evidence="1">
    <location>
        <begin position="111"/>
        <end position="304"/>
    </location>
</feature>
<dbReference type="Pfam" id="PF00078">
    <property type="entry name" value="RVT_1"/>
    <property type="match status" value="1"/>
</dbReference>
<dbReference type="Gene3D" id="3.60.110.10">
    <property type="entry name" value="Carbon-nitrogen hydrolase"/>
    <property type="match status" value="1"/>
</dbReference>
<keyword evidence="2" id="KW-0808">Transferase</keyword>
<evidence type="ECO:0000313" key="2">
    <source>
        <dbReference type="EMBL" id="WIM05724.1"/>
    </source>
</evidence>
<dbReference type="InterPro" id="IPR036526">
    <property type="entry name" value="C-N_Hydrolase_sf"/>
</dbReference>
<evidence type="ECO:0000259" key="1">
    <source>
        <dbReference type="Pfam" id="PF00078"/>
    </source>
</evidence>
<dbReference type="AlphaFoldDB" id="A0AA49FKK2"/>
<dbReference type="SUPFAM" id="SSF56317">
    <property type="entry name" value="Carbon-nitrogen hydrolase"/>
    <property type="match status" value="1"/>
</dbReference>
<dbReference type="Proteomes" id="UP001234916">
    <property type="component" value="Chromosome"/>
</dbReference>
<proteinExistence type="predicted"/>
<dbReference type="EMBL" id="CP107246">
    <property type="protein sequence ID" value="WIM05724.1"/>
    <property type="molecule type" value="Genomic_DNA"/>
</dbReference>
<dbReference type="InterPro" id="IPR000477">
    <property type="entry name" value="RT_dom"/>
</dbReference>
<name>A0AA49FKK2_9PROT</name>
<accession>A0AA49FKK2</accession>